<sequence>MQGTTRDIECCINSQYNNLVEVNRLILVGIVDTLILCGQQNLAIRGKEEETSNFVGLSGQT</sequence>
<protein>
    <submittedName>
        <fullName evidence="1">Uncharacterized protein</fullName>
    </submittedName>
</protein>
<name>A0A9D4RBC7_DREPO</name>
<dbReference type="AlphaFoldDB" id="A0A9D4RBC7"/>
<comment type="caution">
    <text evidence="1">The sequence shown here is derived from an EMBL/GenBank/DDBJ whole genome shotgun (WGS) entry which is preliminary data.</text>
</comment>
<keyword evidence="2" id="KW-1185">Reference proteome</keyword>
<reference evidence="1" key="1">
    <citation type="journal article" date="2019" name="bioRxiv">
        <title>The Genome of the Zebra Mussel, Dreissena polymorpha: A Resource for Invasive Species Research.</title>
        <authorList>
            <person name="McCartney M.A."/>
            <person name="Auch B."/>
            <person name="Kono T."/>
            <person name="Mallez S."/>
            <person name="Zhang Y."/>
            <person name="Obille A."/>
            <person name="Becker A."/>
            <person name="Abrahante J.E."/>
            <person name="Garbe J."/>
            <person name="Badalamenti J.P."/>
            <person name="Herman A."/>
            <person name="Mangelson H."/>
            <person name="Liachko I."/>
            <person name="Sullivan S."/>
            <person name="Sone E.D."/>
            <person name="Koren S."/>
            <person name="Silverstein K.A.T."/>
            <person name="Beckman K.B."/>
            <person name="Gohl D.M."/>
        </authorList>
    </citation>
    <scope>NUCLEOTIDE SEQUENCE</scope>
    <source>
        <strain evidence="1">Duluth1</strain>
        <tissue evidence="1">Whole animal</tissue>
    </source>
</reference>
<dbReference type="EMBL" id="JAIWYP010000002">
    <property type="protein sequence ID" value="KAH3861238.1"/>
    <property type="molecule type" value="Genomic_DNA"/>
</dbReference>
<dbReference type="Proteomes" id="UP000828390">
    <property type="component" value="Unassembled WGS sequence"/>
</dbReference>
<evidence type="ECO:0000313" key="2">
    <source>
        <dbReference type="Proteomes" id="UP000828390"/>
    </source>
</evidence>
<proteinExistence type="predicted"/>
<reference evidence="1" key="2">
    <citation type="submission" date="2020-11" db="EMBL/GenBank/DDBJ databases">
        <authorList>
            <person name="McCartney M.A."/>
            <person name="Auch B."/>
            <person name="Kono T."/>
            <person name="Mallez S."/>
            <person name="Becker A."/>
            <person name="Gohl D.M."/>
            <person name="Silverstein K.A.T."/>
            <person name="Koren S."/>
            <person name="Bechman K.B."/>
            <person name="Herman A."/>
            <person name="Abrahante J.E."/>
            <person name="Garbe J."/>
        </authorList>
    </citation>
    <scope>NUCLEOTIDE SEQUENCE</scope>
    <source>
        <strain evidence="1">Duluth1</strain>
        <tissue evidence="1">Whole animal</tissue>
    </source>
</reference>
<gene>
    <name evidence="1" type="ORF">DPMN_024165</name>
</gene>
<evidence type="ECO:0000313" key="1">
    <source>
        <dbReference type="EMBL" id="KAH3861238.1"/>
    </source>
</evidence>
<organism evidence="1 2">
    <name type="scientific">Dreissena polymorpha</name>
    <name type="common">Zebra mussel</name>
    <name type="synonym">Mytilus polymorpha</name>
    <dbReference type="NCBI Taxonomy" id="45954"/>
    <lineage>
        <taxon>Eukaryota</taxon>
        <taxon>Metazoa</taxon>
        <taxon>Spiralia</taxon>
        <taxon>Lophotrochozoa</taxon>
        <taxon>Mollusca</taxon>
        <taxon>Bivalvia</taxon>
        <taxon>Autobranchia</taxon>
        <taxon>Heteroconchia</taxon>
        <taxon>Euheterodonta</taxon>
        <taxon>Imparidentia</taxon>
        <taxon>Neoheterodontei</taxon>
        <taxon>Myida</taxon>
        <taxon>Dreissenoidea</taxon>
        <taxon>Dreissenidae</taxon>
        <taxon>Dreissena</taxon>
    </lineage>
</organism>
<accession>A0A9D4RBC7</accession>